<dbReference type="Proteomes" id="UP000830768">
    <property type="component" value="Chromosome 8"/>
</dbReference>
<evidence type="ECO:0000313" key="2">
    <source>
        <dbReference type="Proteomes" id="UP000830768"/>
    </source>
</evidence>
<sequence>MIRNVSFLTDGKGREGNAINRRGDGTSTPRGRSRISQCKREQRQLPRRQKRRGSSMKRSEKKRNNKKEFKQKPASEALGNGSQAIRAADEVALGGDNRGNYLHYPLRRHVVLG</sequence>
<protein>
    <submittedName>
        <fullName evidence="1">Uncharacterized protein</fullName>
    </submittedName>
</protein>
<proteinExistence type="predicted"/>
<evidence type="ECO:0000313" key="1">
    <source>
        <dbReference type="EMBL" id="UPK98278.1"/>
    </source>
</evidence>
<keyword evidence="2" id="KW-1185">Reference proteome</keyword>
<reference evidence="1" key="1">
    <citation type="submission" date="2021-11" db="EMBL/GenBank/DDBJ databases">
        <title>Fusarium solani-melongenae Genome sequencing and assembly.</title>
        <authorList>
            <person name="Xie S."/>
            <person name="Huang L."/>
            <person name="Zhang X."/>
        </authorList>
    </citation>
    <scope>NUCLEOTIDE SEQUENCE</scope>
    <source>
        <strain evidence="1">CRI 24-3</strain>
    </source>
</reference>
<organism evidence="1 2">
    <name type="scientific">Fusarium solani subsp. cucurbitae</name>
    <name type="common">Neocosmosporum cucurbitae</name>
    <dbReference type="NCBI Taxonomy" id="2747967"/>
    <lineage>
        <taxon>Eukaryota</taxon>
        <taxon>Fungi</taxon>
        <taxon>Dikarya</taxon>
        <taxon>Ascomycota</taxon>
        <taxon>Pezizomycotina</taxon>
        <taxon>Sordariomycetes</taxon>
        <taxon>Hypocreomycetidae</taxon>
        <taxon>Hypocreales</taxon>
        <taxon>Nectriaceae</taxon>
        <taxon>Fusarium</taxon>
        <taxon>Fusarium solani species complex</taxon>
    </lineage>
</organism>
<gene>
    <name evidence="1" type="ORF">LCI18_009213</name>
</gene>
<name>A0ACD3ZB35_FUSSC</name>
<dbReference type="EMBL" id="CP090036">
    <property type="protein sequence ID" value="UPK98278.1"/>
    <property type="molecule type" value="Genomic_DNA"/>
</dbReference>
<accession>A0ACD3ZB35</accession>